<gene>
    <name evidence="2" type="primary">105312414</name>
</gene>
<evidence type="ECO:0000256" key="1">
    <source>
        <dbReference type="SAM" id="MobiDB-lite"/>
    </source>
</evidence>
<dbReference type="AlphaFoldDB" id="A0A1X7V257"/>
<reference evidence="2" key="2">
    <citation type="submission" date="2017-05" db="UniProtKB">
        <authorList>
            <consortium name="EnsemblMetazoa"/>
        </authorList>
    </citation>
    <scope>IDENTIFICATION</scope>
</reference>
<organism evidence="2">
    <name type="scientific">Amphimedon queenslandica</name>
    <name type="common">Sponge</name>
    <dbReference type="NCBI Taxonomy" id="400682"/>
    <lineage>
        <taxon>Eukaryota</taxon>
        <taxon>Metazoa</taxon>
        <taxon>Porifera</taxon>
        <taxon>Demospongiae</taxon>
        <taxon>Heteroscleromorpha</taxon>
        <taxon>Haplosclerida</taxon>
        <taxon>Niphatidae</taxon>
        <taxon>Amphimedon</taxon>
    </lineage>
</organism>
<protein>
    <submittedName>
        <fullName evidence="2">Uncharacterized protein</fullName>
    </submittedName>
</protein>
<keyword evidence="3" id="KW-1185">Reference proteome</keyword>
<dbReference type="EnsemblMetazoa" id="Aqu2.1.34335_001">
    <property type="protein sequence ID" value="Aqu2.1.34335_001"/>
    <property type="gene ID" value="Aqu2.1.34335"/>
</dbReference>
<sequence>MFHKKKPAPMSGSNPEPVDITPGEDDPKHKVKVFLSPDHSIKPVADFISSASKSIDMYIPEWKTWTYPANAPLAPPMWCAETNPIFQCLVNAGVKKVKMRFLTHGPQKPFVPFMCDIWEWFIMQDAKVSFILPQMLTIGGIMMIIDGEKILMTTMSGNEASFIFNRESTIILETKCDQVVKLFQDTFENDFSKGTPFAPTKKMILNTKPPQLDPASVVLTQTFIFPKITSKPQPPTALVKSEMDVNISSIMEADDVEYTLAMAGPELAEWNILRGINSLSFVQVATPSLTNSKVSDMILTAYGQNASTSVNIAYMLVDKDEAKKSDDNILDLYNNGMNYRIFRGPLYDEDKKTKMYFTHGGQNYINTGSTSMYFMTGTLSDDDLNKHRNFYVSFNSAKLCTKIAKVFTDDQRYAKLWNPTTKTAVGPEEK</sequence>
<name>A0A1X7V257_AMPQE</name>
<feature type="region of interest" description="Disordered" evidence="1">
    <location>
        <begin position="1"/>
        <end position="26"/>
    </location>
</feature>
<dbReference type="Gene3D" id="3.30.870.10">
    <property type="entry name" value="Endonuclease Chain A"/>
    <property type="match status" value="1"/>
</dbReference>
<evidence type="ECO:0000313" key="2">
    <source>
        <dbReference type="EnsemblMetazoa" id="Aqu2.1.34335_001"/>
    </source>
</evidence>
<accession>A0A1X7V257</accession>
<evidence type="ECO:0000313" key="3">
    <source>
        <dbReference type="Proteomes" id="UP000007879"/>
    </source>
</evidence>
<reference evidence="3" key="1">
    <citation type="journal article" date="2010" name="Nature">
        <title>The Amphimedon queenslandica genome and the evolution of animal complexity.</title>
        <authorList>
            <person name="Srivastava M."/>
            <person name="Simakov O."/>
            <person name="Chapman J."/>
            <person name="Fahey B."/>
            <person name="Gauthier M.E."/>
            <person name="Mitros T."/>
            <person name="Richards G.S."/>
            <person name="Conaco C."/>
            <person name="Dacre M."/>
            <person name="Hellsten U."/>
            <person name="Larroux C."/>
            <person name="Putnam N.H."/>
            <person name="Stanke M."/>
            <person name="Adamska M."/>
            <person name="Darling A."/>
            <person name="Degnan S.M."/>
            <person name="Oakley T.H."/>
            <person name="Plachetzki D.C."/>
            <person name="Zhai Y."/>
            <person name="Adamski M."/>
            <person name="Calcino A."/>
            <person name="Cummins S.F."/>
            <person name="Goodstein D.M."/>
            <person name="Harris C."/>
            <person name="Jackson D.J."/>
            <person name="Leys S.P."/>
            <person name="Shu S."/>
            <person name="Woodcroft B.J."/>
            <person name="Vervoort M."/>
            <person name="Kosik K.S."/>
            <person name="Manning G."/>
            <person name="Degnan B.M."/>
            <person name="Rokhsar D.S."/>
        </authorList>
    </citation>
    <scope>NUCLEOTIDE SEQUENCE [LARGE SCALE GENOMIC DNA]</scope>
</reference>
<dbReference type="KEGG" id="aqu:105312414"/>
<proteinExistence type="predicted"/>
<dbReference type="SUPFAM" id="SSF56024">
    <property type="entry name" value="Phospholipase D/nuclease"/>
    <property type="match status" value="1"/>
</dbReference>
<dbReference type="EnsemblMetazoa" id="XM_011405040.2">
    <property type="protein sequence ID" value="XP_011403342.1"/>
    <property type="gene ID" value="LOC105312414"/>
</dbReference>
<dbReference type="InParanoid" id="A0A1X7V257"/>
<dbReference type="Proteomes" id="UP000007879">
    <property type="component" value="Unassembled WGS sequence"/>
</dbReference>